<proteinExistence type="predicted"/>
<evidence type="ECO:0000256" key="3">
    <source>
        <dbReference type="ARBA" id="ARBA00022989"/>
    </source>
</evidence>
<dbReference type="Proteomes" id="UP000605361">
    <property type="component" value="Unassembled WGS sequence"/>
</dbReference>
<sequence>MAVAILTFDAAFRDVSTVILLNSVNSTPLSVLLLEYSTGNQLEQAAALGVIMSVITVVVGVVATRIGGGRLRRKS</sequence>
<gene>
    <name evidence="6" type="ORF">ITP53_10865</name>
</gene>
<comment type="subcellular location">
    <subcellularLocation>
        <location evidence="1">Membrane</location>
        <topology evidence="1">Multi-pass membrane protein</topology>
    </subcellularLocation>
</comment>
<comment type="caution">
    <text evidence="6">The sequence shown here is derived from an EMBL/GenBank/DDBJ whole genome shotgun (WGS) entry which is preliminary data.</text>
</comment>
<dbReference type="SUPFAM" id="SSF161098">
    <property type="entry name" value="MetI-like"/>
    <property type="match status" value="1"/>
</dbReference>
<dbReference type="InterPro" id="IPR035906">
    <property type="entry name" value="MetI-like_sf"/>
</dbReference>
<organism evidence="6 7">
    <name type="scientific">Nonomuraea cypriaca</name>
    <dbReference type="NCBI Taxonomy" id="1187855"/>
    <lineage>
        <taxon>Bacteria</taxon>
        <taxon>Bacillati</taxon>
        <taxon>Actinomycetota</taxon>
        <taxon>Actinomycetes</taxon>
        <taxon>Streptosporangiales</taxon>
        <taxon>Streptosporangiaceae</taxon>
        <taxon>Nonomuraea</taxon>
    </lineage>
</organism>
<keyword evidence="3 5" id="KW-1133">Transmembrane helix</keyword>
<reference evidence="6" key="1">
    <citation type="submission" date="2020-11" db="EMBL/GenBank/DDBJ databases">
        <title>Whole-genome analyses of Nonomuraea sp. K274.</title>
        <authorList>
            <person name="Veyisoglu A."/>
        </authorList>
    </citation>
    <scope>NUCLEOTIDE SEQUENCE</scope>
    <source>
        <strain evidence="6">K274</strain>
    </source>
</reference>
<keyword evidence="4 5" id="KW-0472">Membrane</keyword>
<protein>
    <submittedName>
        <fullName evidence="6">Uncharacterized protein</fullName>
    </submittedName>
</protein>
<feature type="transmembrane region" description="Helical" evidence="5">
    <location>
        <begin position="45"/>
        <end position="66"/>
    </location>
</feature>
<evidence type="ECO:0000313" key="6">
    <source>
        <dbReference type="EMBL" id="MBF8186238.1"/>
    </source>
</evidence>
<dbReference type="GO" id="GO:0016020">
    <property type="term" value="C:membrane"/>
    <property type="evidence" value="ECO:0007669"/>
    <property type="project" value="UniProtKB-SubCell"/>
</dbReference>
<keyword evidence="7" id="KW-1185">Reference proteome</keyword>
<keyword evidence="2 5" id="KW-0812">Transmembrane</keyword>
<accession>A0A931A6V0</accession>
<dbReference type="Gene3D" id="1.10.3720.10">
    <property type="entry name" value="MetI-like"/>
    <property type="match status" value="1"/>
</dbReference>
<evidence type="ECO:0000256" key="1">
    <source>
        <dbReference type="ARBA" id="ARBA00004141"/>
    </source>
</evidence>
<evidence type="ECO:0000313" key="7">
    <source>
        <dbReference type="Proteomes" id="UP000605361"/>
    </source>
</evidence>
<name>A0A931A6V0_9ACTN</name>
<evidence type="ECO:0000256" key="5">
    <source>
        <dbReference type="SAM" id="Phobius"/>
    </source>
</evidence>
<dbReference type="EMBL" id="JADOGI010000024">
    <property type="protein sequence ID" value="MBF8186238.1"/>
    <property type="molecule type" value="Genomic_DNA"/>
</dbReference>
<evidence type="ECO:0000256" key="4">
    <source>
        <dbReference type="ARBA" id="ARBA00023136"/>
    </source>
</evidence>
<dbReference type="RefSeq" id="WP_195895215.1">
    <property type="nucleotide sequence ID" value="NZ_JADOGI010000024.1"/>
</dbReference>
<dbReference type="AlphaFoldDB" id="A0A931A6V0"/>
<evidence type="ECO:0000256" key="2">
    <source>
        <dbReference type="ARBA" id="ARBA00022692"/>
    </source>
</evidence>